<gene>
    <name evidence="2" type="ORF">ANCDUO_06393</name>
</gene>
<dbReference type="EMBL" id="KN728750">
    <property type="protein sequence ID" value="KIH63310.1"/>
    <property type="molecule type" value="Genomic_DNA"/>
</dbReference>
<feature type="chain" id="PRO_5002165951" evidence="1">
    <location>
        <begin position="18"/>
        <end position="115"/>
    </location>
</feature>
<name>A0A0C2GPP9_9BILA</name>
<proteinExistence type="predicted"/>
<evidence type="ECO:0000313" key="2">
    <source>
        <dbReference type="EMBL" id="KIH63310.1"/>
    </source>
</evidence>
<dbReference type="OrthoDB" id="407674at2759"/>
<dbReference type="AlphaFoldDB" id="A0A0C2GPP9"/>
<organism evidence="2 3">
    <name type="scientific">Ancylostoma duodenale</name>
    <dbReference type="NCBI Taxonomy" id="51022"/>
    <lineage>
        <taxon>Eukaryota</taxon>
        <taxon>Metazoa</taxon>
        <taxon>Ecdysozoa</taxon>
        <taxon>Nematoda</taxon>
        <taxon>Chromadorea</taxon>
        <taxon>Rhabditida</taxon>
        <taxon>Rhabditina</taxon>
        <taxon>Rhabditomorpha</taxon>
        <taxon>Strongyloidea</taxon>
        <taxon>Ancylostomatidae</taxon>
        <taxon>Ancylostomatinae</taxon>
        <taxon>Ancylostoma</taxon>
    </lineage>
</organism>
<feature type="signal peptide" evidence="1">
    <location>
        <begin position="1"/>
        <end position="17"/>
    </location>
</feature>
<accession>A0A0C2GPP9</accession>
<protein>
    <submittedName>
        <fullName evidence="2">Uncharacterized protein</fullName>
    </submittedName>
</protein>
<evidence type="ECO:0000313" key="3">
    <source>
        <dbReference type="Proteomes" id="UP000054047"/>
    </source>
</evidence>
<reference evidence="2 3" key="1">
    <citation type="submission" date="2013-12" db="EMBL/GenBank/DDBJ databases">
        <title>Draft genome of the parsitic nematode Ancylostoma duodenale.</title>
        <authorList>
            <person name="Mitreva M."/>
        </authorList>
    </citation>
    <scope>NUCLEOTIDE SEQUENCE [LARGE SCALE GENOMIC DNA]</scope>
    <source>
        <strain evidence="2 3">Zhejiang</strain>
    </source>
</reference>
<keyword evidence="1" id="KW-0732">Signal</keyword>
<sequence>MALTAVVMISWCMPSKCLDNEKEGYPGEQENILHLAWQYGRGLREAWFVKMVASKRVKCPPGTLSEGQIVSALFSNYTKMLPEGDSAVEVQIEMHIQVGAAVPTRLSHAQTPAVQ</sequence>
<evidence type="ECO:0000256" key="1">
    <source>
        <dbReference type="SAM" id="SignalP"/>
    </source>
</evidence>
<keyword evidence="3" id="KW-1185">Reference proteome</keyword>
<dbReference type="Proteomes" id="UP000054047">
    <property type="component" value="Unassembled WGS sequence"/>
</dbReference>